<dbReference type="Gene3D" id="3.40.50.200">
    <property type="entry name" value="Peptidase S8/S53 domain"/>
    <property type="match status" value="1"/>
</dbReference>
<gene>
    <name evidence="15" type="ORF">GOP47_0005222</name>
</gene>
<dbReference type="Pfam" id="PF05922">
    <property type="entry name" value="Inhibitor_I9"/>
    <property type="match status" value="1"/>
</dbReference>
<evidence type="ECO:0000256" key="1">
    <source>
        <dbReference type="ARBA" id="ARBA00004613"/>
    </source>
</evidence>
<keyword evidence="5 9" id="KW-0378">Hydrolase</keyword>
<dbReference type="InterPro" id="IPR015500">
    <property type="entry name" value="Peptidase_S8_subtilisin-rel"/>
</dbReference>
<evidence type="ECO:0000313" key="15">
    <source>
        <dbReference type="EMBL" id="KAI5079743.1"/>
    </source>
</evidence>
<protein>
    <submittedName>
        <fullName evidence="15">Uncharacterized protein</fullName>
    </submittedName>
</protein>
<evidence type="ECO:0000259" key="13">
    <source>
        <dbReference type="Pfam" id="PF05922"/>
    </source>
</evidence>
<keyword evidence="3 9" id="KW-0645">Protease</keyword>
<comment type="caution">
    <text evidence="15">The sequence shown here is derived from an EMBL/GenBank/DDBJ whole genome shotgun (WGS) entry which is preliminary data.</text>
</comment>
<evidence type="ECO:0000313" key="16">
    <source>
        <dbReference type="Proteomes" id="UP000886520"/>
    </source>
</evidence>
<dbReference type="InterPro" id="IPR023828">
    <property type="entry name" value="Peptidase_S8_Ser-AS"/>
</dbReference>
<feature type="active site" description="Charge relay system" evidence="8 9">
    <location>
        <position position="159"/>
    </location>
</feature>
<accession>A0A9D4V5U7</accession>
<dbReference type="InterPro" id="IPR023827">
    <property type="entry name" value="Peptidase_S8_Asp-AS"/>
</dbReference>
<dbReference type="InterPro" id="IPR010259">
    <property type="entry name" value="S8pro/Inhibitor_I9"/>
</dbReference>
<feature type="chain" id="PRO_5039324727" evidence="11">
    <location>
        <begin position="22"/>
        <end position="807"/>
    </location>
</feature>
<feature type="domain" description="Inhibitor I9" evidence="13">
    <location>
        <begin position="66"/>
        <end position="124"/>
    </location>
</feature>
<feature type="domain" description="Subtilisin-like protease fibronectin type-III" evidence="14">
    <location>
        <begin position="708"/>
        <end position="802"/>
    </location>
</feature>
<sequence length="807" mass="84801">MLRCFSLLLICALVLCWSCHASQQHVCLVMLTNPPVVHLFDNSLSERTHIYLPSQFSPIEYAAYLVSTHDTLLASTFSSGTYKKLYSYTHLVNGFSAFLTAQQADILYQKEEVVLVERDTKLSIQTTYTPSYLGLPGGAWQEEGGAINAGEGIVIGILDTGIDPTHPSFSANTLKPYPKPDRFQGSCEVAPEFPEGSCNKKLVGAQHFAKAAIASGEFNATFDFASPFDGDGHGTHTASTAAGNNGVEVIVDGLSFGFASGMAPRAHIAVYKALYRGVGGFIADVVAAIEQAVKDKVDILSLSIGPNGPPPGIATYFNIFDMTMLSANKAGVFVVQAAGNAGPSHQSILSFSPWICSVAASVHDRTYPNTLILGNNKTVEGIGLASGTPGNNMHNLILASDALKGDGSTLPDANDCQDPSLFKVDMVQGKVIICSYTIDYIFGGESVNKVVSAVQNLSAVGMVMVVTADFEGELTIPLIPFPIPAIIIPTTEGTKTLLDYYNGASNDTATVRITGSAKAKFGHEAPKVAKFSSRGPDPQNDDFRAADVLKPNIMAPGHMIWAGWSSVGIDSSAYQGQKFAMISGTSMATPHIAGIAALIMKKNPQLSPAALASALATTAFTVDEHGEPLLAQNPSNDTSIELGPATPFDFGGGAVNATATLDPGLVFDAGYEDYVKFLCTIPGASNVVQNATGVTCADPSSPSVAATDLNLPSITIANLTSLRIVPRVVTSIAVAPETYKVTIVEPRGVLIAIKPMEFTIASNSTQELSVTITPAESDGKPSFGHFLLSGSNGHRAHVPISIVAQSS</sequence>
<evidence type="ECO:0000256" key="10">
    <source>
        <dbReference type="RuleBase" id="RU003355"/>
    </source>
</evidence>
<evidence type="ECO:0000259" key="12">
    <source>
        <dbReference type="Pfam" id="PF00082"/>
    </source>
</evidence>
<comment type="similarity">
    <text evidence="2 9 10">Belongs to the peptidase S8 family.</text>
</comment>
<dbReference type="InterPro" id="IPR000209">
    <property type="entry name" value="Peptidase_S8/S53_dom"/>
</dbReference>
<feature type="domain" description="Peptidase S8/S53" evidence="12">
    <location>
        <begin position="150"/>
        <end position="624"/>
    </location>
</feature>
<dbReference type="PROSITE" id="PS51892">
    <property type="entry name" value="SUBTILASE"/>
    <property type="match status" value="1"/>
</dbReference>
<evidence type="ECO:0000256" key="3">
    <source>
        <dbReference type="ARBA" id="ARBA00022670"/>
    </source>
</evidence>
<dbReference type="GO" id="GO:0005576">
    <property type="term" value="C:extracellular region"/>
    <property type="evidence" value="ECO:0007669"/>
    <property type="project" value="UniProtKB-SubCell"/>
</dbReference>
<dbReference type="GO" id="GO:0004252">
    <property type="term" value="F:serine-type endopeptidase activity"/>
    <property type="evidence" value="ECO:0007669"/>
    <property type="project" value="UniProtKB-UniRule"/>
</dbReference>
<evidence type="ECO:0000256" key="11">
    <source>
        <dbReference type="SAM" id="SignalP"/>
    </source>
</evidence>
<dbReference type="PRINTS" id="PR00723">
    <property type="entry name" value="SUBTILISIN"/>
</dbReference>
<dbReference type="EMBL" id="JABFUD020000005">
    <property type="protein sequence ID" value="KAI5079743.1"/>
    <property type="molecule type" value="Genomic_DNA"/>
</dbReference>
<dbReference type="CDD" id="cd02120">
    <property type="entry name" value="PA_subtilisin_like"/>
    <property type="match status" value="1"/>
</dbReference>
<proteinExistence type="inferred from homology"/>
<keyword evidence="4 11" id="KW-0732">Signal</keyword>
<evidence type="ECO:0000256" key="9">
    <source>
        <dbReference type="PROSITE-ProRule" id="PRU01240"/>
    </source>
</evidence>
<dbReference type="Pfam" id="PF00082">
    <property type="entry name" value="Peptidase_S8"/>
    <property type="match status" value="1"/>
</dbReference>
<dbReference type="AlphaFoldDB" id="A0A9D4V5U7"/>
<keyword evidence="7" id="KW-0325">Glycoprotein</keyword>
<feature type="signal peptide" evidence="11">
    <location>
        <begin position="1"/>
        <end position="21"/>
    </location>
</feature>
<dbReference type="PANTHER" id="PTHR10795">
    <property type="entry name" value="PROPROTEIN CONVERTASE SUBTILISIN/KEXIN"/>
    <property type="match status" value="1"/>
</dbReference>
<dbReference type="SUPFAM" id="SSF52743">
    <property type="entry name" value="Subtilisin-like"/>
    <property type="match status" value="1"/>
</dbReference>
<dbReference type="PROSITE" id="PS00136">
    <property type="entry name" value="SUBTILASE_ASP"/>
    <property type="match status" value="1"/>
</dbReference>
<dbReference type="InterPro" id="IPR034197">
    <property type="entry name" value="Peptidases_S8_3"/>
</dbReference>
<dbReference type="InterPro" id="IPR041469">
    <property type="entry name" value="Subtilisin-like_FN3"/>
</dbReference>
<feature type="active site" description="Charge relay system" evidence="8 9">
    <location>
        <position position="233"/>
    </location>
</feature>
<dbReference type="Gene3D" id="3.50.30.30">
    <property type="match status" value="1"/>
</dbReference>
<evidence type="ECO:0000259" key="14">
    <source>
        <dbReference type="Pfam" id="PF17766"/>
    </source>
</evidence>
<evidence type="ECO:0000256" key="2">
    <source>
        <dbReference type="ARBA" id="ARBA00011073"/>
    </source>
</evidence>
<dbReference type="GO" id="GO:0006508">
    <property type="term" value="P:proteolysis"/>
    <property type="evidence" value="ECO:0007669"/>
    <property type="project" value="UniProtKB-KW"/>
</dbReference>
<evidence type="ECO:0000256" key="6">
    <source>
        <dbReference type="ARBA" id="ARBA00022825"/>
    </source>
</evidence>
<dbReference type="InterPro" id="IPR037045">
    <property type="entry name" value="S8pro/Inhibitor_I9_sf"/>
</dbReference>
<reference evidence="15 16" key="1">
    <citation type="submission" date="2021-01" db="EMBL/GenBank/DDBJ databases">
        <title>Adiantum capillus-veneris genome.</title>
        <authorList>
            <person name="Fang Y."/>
            <person name="Liao Q."/>
        </authorList>
    </citation>
    <scope>NUCLEOTIDE SEQUENCE [LARGE SCALE GENOMIC DNA]</scope>
    <source>
        <strain evidence="15">H3</strain>
        <tissue evidence="15">Leaf</tissue>
    </source>
</reference>
<organism evidence="15 16">
    <name type="scientific">Adiantum capillus-veneris</name>
    <name type="common">Maidenhair fern</name>
    <dbReference type="NCBI Taxonomy" id="13818"/>
    <lineage>
        <taxon>Eukaryota</taxon>
        <taxon>Viridiplantae</taxon>
        <taxon>Streptophyta</taxon>
        <taxon>Embryophyta</taxon>
        <taxon>Tracheophyta</taxon>
        <taxon>Polypodiopsida</taxon>
        <taxon>Polypodiidae</taxon>
        <taxon>Polypodiales</taxon>
        <taxon>Pteridineae</taxon>
        <taxon>Pteridaceae</taxon>
        <taxon>Vittarioideae</taxon>
        <taxon>Adiantum</taxon>
    </lineage>
</organism>
<dbReference type="Pfam" id="PF17766">
    <property type="entry name" value="fn3_6"/>
    <property type="match status" value="1"/>
</dbReference>
<dbReference type="Gene3D" id="3.30.70.80">
    <property type="entry name" value="Peptidase S8 propeptide/proteinase inhibitor I9"/>
    <property type="match status" value="1"/>
</dbReference>
<evidence type="ECO:0000256" key="5">
    <source>
        <dbReference type="ARBA" id="ARBA00022801"/>
    </source>
</evidence>
<dbReference type="OrthoDB" id="206201at2759"/>
<evidence type="ECO:0000256" key="4">
    <source>
        <dbReference type="ARBA" id="ARBA00022729"/>
    </source>
</evidence>
<evidence type="ECO:0000256" key="7">
    <source>
        <dbReference type="ARBA" id="ARBA00023180"/>
    </source>
</evidence>
<comment type="subcellular location">
    <subcellularLocation>
        <location evidence="1">Secreted</location>
    </subcellularLocation>
</comment>
<dbReference type="CDD" id="cd04852">
    <property type="entry name" value="Peptidases_S8_3"/>
    <property type="match status" value="1"/>
</dbReference>
<dbReference type="InterPro" id="IPR045051">
    <property type="entry name" value="SBT"/>
</dbReference>
<feature type="active site" description="Charge relay system" evidence="8 9">
    <location>
        <position position="586"/>
    </location>
</feature>
<dbReference type="InterPro" id="IPR036852">
    <property type="entry name" value="Peptidase_S8/S53_dom_sf"/>
</dbReference>
<keyword evidence="6 9" id="KW-0720">Serine protease</keyword>
<dbReference type="Gene3D" id="2.60.40.2310">
    <property type="match status" value="1"/>
</dbReference>
<dbReference type="PROSITE" id="PS00138">
    <property type="entry name" value="SUBTILASE_SER"/>
    <property type="match status" value="1"/>
</dbReference>
<dbReference type="Proteomes" id="UP000886520">
    <property type="component" value="Chromosome 5"/>
</dbReference>
<name>A0A9D4V5U7_ADICA</name>
<evidence type="ECO:0000256" key="8">
    <source>
        <dbReference type="PIRSR" id="PIRSR615500-1"/>
    </source>
</evidence>
<keyword evidence="16" id="KW-1185">Reference proteome</keyword>